<dbReference type="FunFam" id="3.40.640.10:FF:000004">
    <property type="entry name" value="Acetylornithine aminotransferase"/>
    <property type="match status" value="1"/>
</dbReference>
<dbReference type="PIRSF" id="PIRSF000521">
    <property type="entry name" value="Transaminase_4ab_Lys_Orn"/>
    <property type="match status" value="1"/>
</dbReference>
<dbReference type="GO" id="GO:0042802">
    <property type="term" value="F:identical protein binding"/>
    <property type="evidence" value="ECO:0007669"/>
    <property type="project" value="TreeGrafter"/>
</dbReference>
<comment type="catalytic activity">
    <reaction evidence="7">
        <text>[amino-group carrier protein]-C-terminal-gamma-(L-lysyl)-L-glutamate + 2-oxoglutarate = [amino-group carrier protein]-C-terminal-N-(1-carboxy-5-oxopentan-1-yl)-L-glutamine + L-glutamate</text>
        <dbReference type="Rhea" id="RHEA:41952"/>
        <dbReference type="Rhea" id="RHEA-COMP:9714"/>
        <dbReference type="Rhea" id="RHEA-COMP:9715"/>
        <dbReference type="ChEBI" id="CHEBI:16810"/>
        <dbReference type="ChEBI" id="CHEBI:29985"/>
        <dbReference type="ChEBI" id="CHEBI:78501"/>
        <dbReference type="ChEBI" id="CHEBI:78526"/>
        <dbReference type="EC" id="2.6.1.118"/>
    </reaction>
</comment>
<evidence type="ECO:0000256" key="6">
    <source>
        <dbReference type="ARBA" id="ARBA00023154"/>
    </source>
</evidence>
<comment type="catalytic activity">
    <reaction evidence="7">
        <text>[amino-group carrier protein]-C-terminal-gamma-(L-ornithyl)-L-glutamate + 2-oxoglutarate = [amino-group carrier protein]-C-terminal-gamma-(L-glutamyl-5-semialdehyde)-L-glutamate + L-glutamate</text>
        <dbReference type="Rhea" id="RHEA:52672"/>
        <dbReference type="Rhea" id="RHEA-COMP:13327"/>
        <dbReference type="Rhea" id="RHEA-COMP:13328"/>
        <dbReference type="ChEBI" id="CHEBI:16810"/>
        <dbReference type="ChEBI" id="CHEBI:29985"/>
        <dbReference type="ChEBI" id="CHEBI:136761"/>
        <dbReference type="ChEBI" id="CHEBI:136763"/>
        <dbReference type="EC" id="2.6.1.124"/>
    </reaction>
</comment>
<keyword evidence="1 7" id="KW-0963">Cytoplasm</keyword>
<evidence type="ECO:0000256" key="2">
    <source>
        <dbReference type="ARBA" id="ARBA00022576"/>
    </source>
</evidence>
<dbReference type="InterPro" id="IPR015422">
    <property type="entry name" value="PyrdxlP-dep_Trfase_small"/>
</dbReference>
<gene>
    <name evidence="7" type="primary">lysJ</name>
    <name evidence="8" type="ORF">SSOP1_0146</name>
</gene>
<accession>A0A157SYJ6</accession>
<keyword evidence="2 7" id="KW-0032">Aminotransferase</keyword>
<dbReference type="Gene3D" id="3.40.640.10">
    <property type="entry name" value="Type I PLP-dependent aspartate aminotransferase-like (Major domain)"/>
    <property type="match status" value="1"/>
</dbReference>
<protein>
    <recommendedName>
        <fullName evidence="7">[LysW]-aminoadipate semialdehyde/glutamate semialdehyde transaminase</fullName>
        <ecNumber evidence="7">2.6.1.118</ecNumber>
        <ecNumber evidence="7">2.6.1.124</ecNumber>
    </recommendedName>
</protein>
<evidence type="ECO:0000313" key="8">
    <source>
        <dbReference type="EMBL" id="SAI83700.1"/>
    </source>
</evidence>
<evidence type="ECO:0000256" key="3">
    <source>
        <dbReference type="ARBA" id="ARBA00022605"/>
    </source>
</evidence>
<dbReference type="EC" id="2.6.1.118" evidence="7"/>
<feature type="binding site" evidence="7">
    <location>
        <begin position="212"/>
        <end position="215"/>
    </location>
    <ligand>
        <name>pyridoxal 5'-phosphate</name>
        <dbReference type="ChEBI" id="CHEBI:597326"/>
    </ligand>
</feature>
<feature type="binding site" evidence="7">
    <location>
        <position position="131"/>
    </location>
    <ligand>
        <name>substrate</name>
    </ligand>
</feature>
<dbReference type="PANTHER" id="PTHR11986:SF79">
    <property type="entry name" value="ACETYLORNITHINE AMINOTRANSFERASE, MITOCHONDRIAL"/>
    <property type="match status" value="1"/>
</dbReference>
<feature type="binding site" evidence="7">
    <location>
        <position position="269"/>
    </location>
    <ligand>
        <name>substrate</name>
    </ligand>
</feature>
<comment type="pathway">
    <text evidence="7">Amino-acid biosynthesis; L-arginine biosynthesis.</text>
</comment>
<comment type="subunit">
    <text evidence="7">Homodimer.</text>
</comment>
<dbReference type="GO" id="GO:0008483">
    <property type="term" value="F:transaminase activity"/>
    <property type="evidence" value="ECO:0007669"/>
    <property type="project" value="UniProtKB-UniRule"/>
</dbReference>
<dbReference type="EMBL" id="LT549890">
    <property type="protein sequence ID" value="SAI83700.1"/>
    <property type="molecule type" value="Genomic_DNA"/>
</dbReference>
<keyword evidence="7" id="KW-0055">Arginine biosynthesis</keyword>
<sequence length="392" mass="43769">MGEKMIKLLKFYQDRGIKIIKGEGQYVWDEKNNKYLDMHAGHGVAFLGHRNKVIIDHLKKQMEEISTLSLAFDTPIREEMIKELDELKPEDLDNLFLLNSGSEAVELALKIARKITKRRKIVAFKNSFHGRSMGALSVTWNKKYREPFEPLIGPVEFLEYNNVDSLKSITEDTAAVIVEPVQGEGGVIPAKKEFVKSLREVTEKVNALLIIDEVQTGFGRTGKIWAYQHFDIKPDILTAGKAIGGGFPVSAVFLPNWISEKIEEGDHGSTYGGNPLAAAAVTAACKVAKSEKIAEQAQKKGELFMRILKEKLEDFKIVREIRGLGLMIGIDLKVNPSIAIKVLQDEKVLSLKAGLTTIRFLPPYLITQSDMEWASDATRKGISETESKRVAS</sequence>
<dbReference type="InterPro" id="IPR050103">
    <property type="entry name" value="Class-III_PLP-dep_AT"/>
</dbReference>
<dbReference type="PATRIC" id="fig|2287.9.peg.158"/>
<dbReference type="InterPro" id="IPR005814">
    <property type="entry name" value="Aminotrans_3"/>
</dbReference>
<organism evidence="8 9">
    <name type="scientific">Saccharolobus solfataricus</name>
    <name type="common">Sulfolobus solfataricus</name>
    <dbReference type="NCBI Taxonomy" id="2287"/>
    <lineage>
        <taxon>Archaea</taxon>
        <taxon>Thermoproteota</taxon>
        <taxon>Thermoprotei</taxon>
        <taxon>Sulfolobales</taxon>
        <taxon>Sulfolobaceae</taxon>
        <taxon>Saccharolobus</taxon>
    </lineage>
</organism>
<dbReference type="GO" id="GO:0005737">
    <property type="term" value="C:cytoplasm"/>
    <property type="evidence" value="ECO:0007669"/>
    <property type="project" value="UniProtKB-SubCell"/>
</dbReference>
<feature type="binding site" evidence="7">
    <location>
        <position position="128"/>
    </location>
    <ligand>
        <name>pyridoxal 5'-phosphate</name>
        <dbReference type="ChEBI" id="CHEBI:597326"/>
    </ligand>
</feature>
<dbReference type="InterPro" id="IPR015424">
    <property type="entry name" value="PyrdxlP-dep_Trfase"/>
</dbReference>
<keyword evidence="5 7" id="KW-0663">Pyridoxal phosphate</keyword>
<dbReference type="AlphaFoldDB" id="A0A157SYJ6"/>
<dbReference type="EC" id="2.6.1.124" evidence="7"/>
<feature type="binding site" evidence="7">
    <location>
        <position position="270"/>
    </location>
    <ligand>
        <name>pyridoxal 5'-phosphate</name>
        <dbReference type="ChEBI" id="CHEBI:597326"/>
    </ligand>
</feature>
<comment type="pathway">
    <text evidence="7">Amino-acid biosynthesis; L-lysine biosynthesis via AAA pathway; L-lysine from L-alpha-aminoadipate (Thermus route): step 4/5.</text>
</comment>
<dbReference type="CDD" id="cd00610">
    <property type="entry name" value="OAT_like"/>
    <property type="match status" value="1"/>
</dbReference>
<feature type="modified residue" description="N6-(pyridoxal phosphate)lysine" evidence="7">
    <location>
        <position position="241"/>
    </location>
</feature>
<dbReference type="SUPFAM" id="SSF53383">
    <property type="entry name" value="PLP-dependent transferases"/>
    <property type="match status" value="1"/>
</dbReference>
<comment type="function">
    <text evidence="7">Involved in both the arginine and lysine biosynthetic pathways.</text>
</comment>
<dbReference type="InterPro" id="IPR037537">
    <property type="entry name" value="LysJ"/>
</dbReference>
<dbReference type="InterPro" id="IPR015421">
    <property type="entry name" value="PyrdxlP-dep_Trfase_major"/>
</dbReference>
<dbReference type="GO" id="GO:0042450">
    <property type="term" value="P:L-arginine biosynthetic process via ornithine"/>
    <property type="evidence" value="ECO:0007669"/>
    <property type="project" value="UniProtKB-UniRule"/>
</dbReference>
<proteinExistence type="inferred from homology"/>
<dbReference type="UniPathway" id="UPA00033">
    <property type="reaction ID" value="UER00038"/>
</dbReference>
<evidence type="ECO:0000256" key="1">
    <source>
        <dbReference type="ARBA" id="ARBA00022490"/>
    </source>
</evidence>
<dbReference type="PANTHER" id="PTHR11986">
    <property type="entry name" value="AMINOTRANSFERASE CLASS III"/>
    <property type="match status" value="1"/>
</dbReference>
<dbReference type="NCBIfam" id="TIGR00707">
    <property type="entry name" value="argD"/>
    <property type="match status" value="1"/>
</dbReference>
<reference evidence="9" key="1">
    <citation type="submission" date="2016-04" db="EMBL/GenBank/DDBJ databases">
        <authorList>
            <person name="Shah S.A."/>
            <person name="Garrett R.A."/>
        </authorList>
    </citation>
    <scope>NUCLEOTIDE SEQUENCE [LARGE SCALE GENOMIC DNA]</scope>
    <source>
        <strain evidence="9">ATCC 35091 / DSM 1616 / JCM 8930 / NBRC 15331 / P1</strain>
    </source>
</reference>
<dbReference type="Proteomes" id="UP000076770">
    <property type="component" value="Chromosome i"/>
</dbReference>
<dbReference type="GO" id="GO:0019878">
    <property type="term" value="P:lysine biosynthetic process via aminoadipic acid"/>
    <property type="evidence" value="ECO:0007669"/>
    <property type="project" value="UniProtKB-UniRule"/>
</dbReference>
<keyword evidence="6 7" id="KW-0457">Lysine biosynthesis</keyword>
<dbReference type="PROSITE" id="PS00600">
    <property type="entry name" value="AA_TRANSFER_CLASS_3"/>
    <property type="match status" value="1"/>
</dbReference>
<comment type="caution">
    <text evidence="7">Lacks conserved residue(s) required for the propagation of feature annotation.</text>
</comment>
<dbReference type="InterPro" id="IPR004636">
    <property type="entry name" value="AcOrn/SuccOrn_fam"/>
</dbReference>
<evidence type="ECO:0000256" key="5">
    <source>
        <dbReference type="ARBA" id="ARBA00022898"/>
    </source>
</evidence>
<name>A0A157SYJ6_SACSO</name>
<dbReference type="UniPathway" id="UPA00068"/>
<dbReference type="HAMAP" id="MF_02084">
    <property type="entry name" value="LysJ_aminotrans_3"/>
    <property type="match status" value="1"/>
</dbReference>
<comment type="subcellular location">
    <subcellularLocation>
        <location evidence="7">Cytoplasm</location>
    </subcellularLocation>
</comment>
<dbReference type="GO" id="GO:0030170">
    <property type="term" value="F:pyridoxal phosphate binding"/>
    <property type="evidence" value="ECO:0007669"/>
    <property type="project" value="InterPro"/>
</dbReference>
<keyword evidence="3 7" id="KW-0028">Amino-acid biosynthesis</keyword>
<comment type="cofactor">
    <cofactor evidence="7">
        <name>pyridoxal 5'-phosphate</name>
        <dbReference type="ChEBI" id="CHEBI:597326"/>
    </cofactor>
    <text evidence="7">Binds 1 pyridoxal phosphate per subunit.</text>
</comment>
<dbReference type="InterPro" id="IPR049704">
    <property type="entry name" value="Aminotrans_3_PPA_site"/>
</dbReference>
<dbReference type="InterPro" id="IPR053458">
    <property type="entry name" value="Class-III_PLP-Dep_Atrans_LysJ"/>
</dbReference>
<evidence type="ECO:0000313" key="9">
    <source>
        <dbReference type="Proteomes" id="UP000076770"/>
    </source>
</evidence>
<evidence type="ECO:0000256" key="7">
    <source>
        <dbReference type="HAMAP-Rule" id="MF_02084"/>
    </source>
</evidence>
<keyword evidence="4 7" id="KW-0808">Transferase</keyword>
<evidence type="ECO:0000256" key="4">
    <source>
        <dbReference type="ARBA" id="ARBA00022679"/>
    </source>
</evidence>
<dbReference type="Gene3D" id="3.90.1150.10">
    <property type="entry name" value="Aspartate Aminotransferase, domain 1"/>
    <property type="match status" value="1"/>
</dbReference>
<comment type="similarity">
    <text evidence="7">Belongs to the class-III pyridoxal-phosphate-dependent aminotransferase family. LysJ subfamily.</text>
</comment>
<dbReference type="NCBIfam" id="NF045491">
    <property type="entry name" value="LysJ_Sulfobales"/>
    <property type="match status" value="1"/>
</dbReference>
<dbReference type="Pfam" id="PF00202">
    <property type="entry name" value="Aminotran_3"/>
    <property type="match status" value="1"/>
</dbReference>